<proteinExistence type="predicted"/>
<reference evidence="2" key="1">
    <citation type="journal article" date="2020" name="Stud. Mycol.">
        <title>101 Dothideomycetes genomes: a test case for predicting lifestyles and emergence of pathogens.</title>
        <authorList>
            <person name="Haridas S."/>
            <person name="Albert R."/>
            <person name="Binder M."/>
            <person name="Bloem J."/>
            <person name="Labutti K."/>
            <person name="Salamov A."/>
            <person name="Andreopoulos B."/>
            <person name="Baker S."/>
            <person name="Barry K."/>
            <person name="Bills G."/>
            <person name="Bluhm B."/>
            <person name="Cannon C."/>
            <person name="Castanera R."/>
            <person name="Culley D."/>
            <person name="Daum C."/>
            <person name="Ezra D."/>
            <person name="Gonzalez J."/>
            <person name="Henrissat B."/>
            <person name="Kuo A."/>
            <person name="Liang C."/>
            <person name="Lipzen A."/>
            <person name="Lutzoni F."/>
            <person name="Magnuson J."/>
            <person name="Mondo S."/>
            <person name="Nolan M."/>
            <person name="Ohm R."/>
            <person name="Pangilinan J."/>
            <person name="Park H.-J."/>
            <person name="Ramirez L."/>
            <person name="Alfaro M."/>
            <person name="Sun H."/>
            <person name="Tritt A."/>
            <person name="Yoshinaga Y."/>
            <person name="Zwiers L.-H."/>
            <person name="Turgeon B."/>
            <person name="Goodwin S."/>
            <person name="Spatafora J."/>
            <person name="Crous P."/>
            <person name="Grigoriev I."/>
        </authorList>
    </citation>
    <scope>NUCLEOTIDE SEQUENCE</scope>
    <source>
        <strain evidence="2">CBS 207.26</strain>
    </source>
</reference>
<sequence>MASEPSELSSSHPKPNPNRPRPLLNAAISENSIPKLESALNLARSTSPSTYDNFLDIAFCSAVSKGSIPLTTHLLKHENALVSHLSSLTISSSPSIPLLEVLLAHGWDINHQDRKDTLGKGKRLLDRVLQNEELVRWLVEHGARLDGEEQDLDRLEDWPAPLLESCAALGSLSTFKFLQERGAKLGRRTLHRAAGAAAAVGAGPGAESTDSEGSRRGEGDDDDAEYRQQRELILRYLVDELGLDVNQMDTDVPRGHLHYGSPLNYAAKEKNGIGVVKWLMAKGADPAIKSTDGGDLAMDAEGYAAAYKCEENLEAIREWMKNNK</sequence>
<dbReference type="SUPFAM" id="SSF48403">
    <property type="entry name" value="Ankyrin repeat"/>
    <property type="match status" value="1"/>
</dbReference>
<feature type="compositionally biased region" description="Polar residues" evidence="1">
    <location>
        <begin position="1"/>
        <end position="13"/>
    </location>
</feature>
<keyword evidence="3" id="KW-1185">Reference proteome</keyword>
<dbReference type="OrthoDB" id="426293at2759"/>
<organism evidence="2 3">
    <name type="scientific">Zopfia rhizophila CBS 207.26</name>
    <dbReference type="NCBI Taxonomy" id="1314779"/>
    <lineage>
        <taxon>Eukaryota</taxon>
        <taxon>Fungi</taxon>
        <taxon>Dikarya</taxon>
        <taxon>Ascomycota</taxon>
        <taxon>Pezizomycotina</taxon>
        <taxon>Dothideomycetes</taxon>
        <taxon>Dothideomycetes incertae sedis</taxon>
        <taxon>Zopfiaceae</taxon>
        <taxon>Zopfia</taxon>
    </lineage>
</organism>
<accession>A0A6A6DBG8</accession>
<dbReference type="AlphaFoldDB" id="A0A6A6DBG8"/>
<dbReference type="Proteomes" id="UP000800200">
    <property type="component" value="Unassembled WGS sequence"/>
</dbReference>
<name>A0A6A6DBG8_9PEZI</name>
<protein>
    <recommendedName>
        <fullName evidence="4">Ankyrin</fullName>
    </recommendedName>
</protein>
<dbReference type="Gene3D" id="1.25.40.20">
    <property type="entry name" value="Ankyrin repeat-containing domain"/>
    <property type="match status" value="1"/>
</dbReference>
<feature type="region of interest" description="Disordered" evidence="1">
    <location>
        <begin position="196"/>
        <end position="224"/>
    </location>
</feature>
<gene>
    <name evidence="2" type="ORF">K469DRAFT_702328</name>
</gene>
<evidence type="ECO:0000313" key="2">
    <source>
        <dbReference type="EMBL" id="KAF2175310.1"/>
    </source>
</evidence>
<feature type="region of interest" description="Disordered" evidence="1">
    <location>
        <begin position="1"/>
        <end position="24"/>
    </location>
</feature>
<dbReference type="EMBL" id="ML994736">
    <property type="protein sequence ID" value="KAF2175310.1"/>
    <property type="molecule type" value="Genomic_DNA"/>
</dbReference>
<evidence type="ECO:0000313" key="3">
    <source>
        <dbReference type="Proteomes" id="UP000800200"/>
    </source>
</evidence>
<evidence type="ECO:0008006" key="4">
    <source>
        <dbReference type="Google" id="ProtNLM"/>
    </source>
</evidence>
<dbReference type="InterPro" id="IPR036770">
    <property type="entry name" value="Ankyrin_rpt-contain_sf"/>
</dbReference>
<evidence type="ECO:0000256" key="1">
    <source>
        <dbReference type="SAM" id="MobiDB-lite"/>
    </source>
</evidence>